<dbReference type="RefSeq" id="WP_166397822.1">
    <property type="nucleotide sequence ID" value="NZ_CP045121.1"/>
</dbReference>
<dbReference type="AlphaFoldDB" id="A0A6G8Q100"/>
<gene>
    <name evidence="1" type="ORF">GBA65_18295</name>
</gene>
<reference evidence="1 2" key="1">
    <citation type="submission" date="2019-10" db="EMBL/GenBank/DDBJ databases">
        <title>Rubrobacter sp nov SCSIO 52915 isolated from a deep-sea sediment in the South China Sea.</title>
        <authorList>
            <person name="Chen R.W."/>
        </authorList>
    </citation>
    <scope>NUCLEOTIDE SEQUENCE [LARGE SCALE GENOMIC DNA]</scope>
    <source>
        <strain evidence="1 2">SCSIO 52915</strain>
    </source>
</reference>
<organism evidence="1 2">
    <name type="scientific">Rubrobacter marinus</name>
    <dbReference type="NCBI Taxonomy" id="2653852"/>
    <lineage>
        <taxon>Bacteria</taxon>
        <taxon>Bacillati</taxon>
        <taxon>Actinomycetota</taxon>
        <taxon>Rubrobacteria</taxon>
        <taxon>Rubrobacterales</taxon>
        <taxon>Rubrobacteraceae</taxon>
        <taxon>Rubrobacter</taxon>
    </lineage>
</organism>
<evidence type="ECO:0000313" key="1">
    <source>
        <dbReference type="EMBL" id="QIN80146.1"/>
    </source>
</evidence>
<keyword evidence="2" id="KW-1185">Reference proteome</keyword>
<accession>A0A6G8Q100</accession>
<dbReference type="KEGG" id="rmar:GBA65_18295"/>
<dbReference type="EMBL" id="CP045121">
    <property type="protein sequence ID" value="QIN80146.1"/>
    <property type="molecule type" value="Genomic_DNA"/>
</dbReference>
<protein>
    <submittedName>
        <fullName evidence="1">Uncharacterized protein</fullName>
    </submittedName>
</protein>
<evidence type="ECO:0000313" key="2">
    <source>
        <dbReference type="Proteomes" id="UP000502706"/>
    </source>
</evidence>
<proteinExistence type="predicted"/>
<sequence length="117" mass="12825">MRILVAFEDEYRAFRDAIAGAFRLLRPADEVETAELGTLRERVARFDPHLVVTGLPNAFGSGGRVAWVQLSPDPNRPSSVCVGGRRWEAANPSMEDLVSVTEEAEGLIGDERSPRAC</sequence>
<dbReference type="Proteomes" id="UP000502706">
    <property type="component" value="Chromosome"/>
</dbReference>
<name>A0A6G8Q100_9ACTN</name>